<feature type="binding site" evidence="6">
    <location>
        <position position="7"/>
    </location>
    <ligand>
        <name>Mg(2+)</name>
        <dbReference type="ChEBI" id="CHEBI:18420"/>
        <label>1</label>
    </ligand>
</feature>
<dbReference type="Proteomes" id="UP000252147">
    <property type="component" value="Unassembled WGS sequence"/>
</dbReference>
<evidence type="ECO:0000256" key="3">
    <source>
        <dbReference type="ARBA" id="ARBA00022801"/>
    </source>
</evidence>
<evidence type="ECO:0000259" key="8">
    <source>
        <dbReference type="Pfam" id="PF03372"/>
    </source>
</evidence>
<comment type="cofactor">
    <cofactor evidence="6">
        <name>Mg(2+)</name>
        <dbReference type="ChEBI" id="CHEBI:18420"/>
    </cofactor>
    <cofactor evidence="6">
        <name>Mn(2+)</name>
        <dbReference type="ChEBI" id="CHEBI:29035"/>
    </cofactor>
    <text evidence="6">Probably binds two magnesium or manganese ions per subunit.</text>
</comment>
<dbReference type="PROSITE" id="PS00726">
    <property type="entry name" value="AP_NUCLEASE_F1_1"/>
    <property type="match status" value="1"/>
</dbReference>
<comment type="caution">
    <text evidence="9">The sequence shown here is derived from an EMBL/GenBank/DDBJ whole genome shotgun (WGS) entry which is preliminary data.</text>
</comment>
<feature type="binding site" evidence="6">
    <location>
        <position position="257"/>
    </location>
    <ligand>
        <name>Mg(2+)</name>
        <dbReference type="ChEBI" id="CHEBI:18420"/>
        <label>1</label>
    </ligand>
</feature>
<sequence>MRVITFNINGLRARPHQLEKLKEKYDPDIIAIQEIKVSDEDFPEHIPTDLGFKFFNYGQKGFHGVAIFSKSEPIGVVKGLNGGEDEVQKRYIQCDYKTDKGVISICNSYFPQGENRKHPDKFPYKERYYSRITKHIASIKNNLILTGDFNIAPLREDIGMNDDGVKRWLREGHTAFLPEEIEWYKMLTDLGLHDFWRENNPDSTKCSWFDYRSRGFDQDPKRGLRIDHFLISKQLEEAYLGSDIDHELRAMEKPSDHCPVVLDLDLELVS</sequence>
<dbReference type="GO" id="GO:0006281">
    <property type="term" value="P:DNA repair"/>
    <property type="evidence" value="ECO:0007669"/>
    <property type="project" value="InterPro"/>
</dbReference>
<dbReference type="EC" id="3.1.11.2" evidence="9"/>
<proteinExistence type="inferred from homology"/>
<dbReference type="EMBL" id="QOPD01000009">
    <property type="protein sequence ID" value="RCL37489.1"/>
    <property type="molecule type" value="Genomic_DNA"/>
</dbReference>
<gene>
    <name evidence="9" type="ORF">DBW97_04735</name>
</gene>
<keyword evidence="2 6" id="KW-0479">Metal-binding</keyword>
<dbReference type="InterPro" id="IPR004808">
    <property type="entry name" value="AP_endonuc_1"/>
</dbReference>
<dbReference type="GO" id="GO:0008311">
    <property type="term" value="F:double-stranded DNA 3'-5' DNA exonuclease activity"/>
    <property type="evidence" value="ECO:0007669"/>
    <property type="project" value="UniProtKB-EC"/>
</dbReference>
<feature type="site" description="Important for catalytic activity" evidence="7">
    <location>
        <position position="227"/>
    </location>
</feature>
<name>A0A368BJK5_9GAMM</name>
<accession>A0A368BJK5</accession>
<organism evidence="9 10">
    <name type="scientific">SAR86 cluster bacterium</name>
    <dbReference type="NCBI Taxonomy" id="2030880"/>
    <lineage>
        <taxon>Bacteria</taxon>
        <taxon>Pseudomonadati</taxon>
        <taxon>Pseudomonadota</taxon>
        <taxon>Gammaproteobacteria</taxon>
        <taxon>SAR86 cluster</taxon>
    </lineage>
</organism>
<feature type="binding site" evidence="6">
    <location>
        <position position="148"/>
    </location>
    <ligand>
        <name>Mg(2+)</name>
        <dbReference type="ChEBI" id="CHEBI:18420"/>
        <label>1</label>
    </ligand>
</feature>
<evidence type="ECO:0000256" key="2">
    <source>
        <dbReference type="ARBA" id="ARBA00022723"/>
    </source>
</evidence>
<keyword evidence="3 9" id="KW-0378">Hydrolase</keyword>
<feature type="binding site" evidence="6">
    <location>
        <position position="150"/>
    </location>
    <ligand>
        <name>Mg(2+)</name>
        <dbReference type="ChEBI" id="CHEBI:18420"/>
        <label>1</label>
    </ligand>
</feature>
<dbReference type="Pfam" id="PF03372">
    <property type="entry name" value="Exo_endo_phos"/>
    <property type="match status" value="1"/>
</dbReference>
<feature type="binding site" evidence="6">
    <location>
        <position position="256"/>
    </location>
    <ligand>
        <name>Mg(2+)</name>
        <dbReference type="ChEBI" id="CHEBI:18420"/>
        <label>1</label>
    </ligand>
</feature>
<comment type="similarity">
    <text evidence="1">Belongs to the DNA repair enzymes AP/ExoA family.</text>
</comment>
<dbReference type="InterPro" id="IPR020847">
    <property type="entry name" value="AP_endonuclease_F1_BS"/>
</dbReference>
<dbReference type="NCBIfam" id="NF008733">
    <property type="entry name" value="PRK11756.1"/>
    <property type="match status" value="1"/>
</dbReference>
<evidence type="ECO:0000256" key="6">
    <source>
        <dbReference type="PIRSR" id="PIRSR604808-2"/>
    </source>
</evidence>
<dbReference type="PANTHER" id="PTHR43250:SF2">
    <property type="entry name" value="EXODEOXYRIBONUCLEASE III"/>
    <property type="match status" value="1"/>
</dbReference>
<protein>
    <submittedName>
        <fullName evidence="9">Exodeoxyribonuclease III</fullName>
        <ecNumber evidence="9">3.1.11.2</ecNumber>
    </submittedName>
</protein>
<dbReference type="InterPro" id="IPR037493">
    <property type="entry name" value="ExoIII-like"/>
</dbReference>
<evidence type="ECO:0000256" key="1">
    <source>
        <dbReference type="ARBA" id="ARBA00007092"/>
    </source>
</evidence>
<feature type="active site" description="Proton donor/acceptor" evidence="5">
    <location>
        <position position="148"/>
    </location>
</feature>
<dbReference type="PROSITE" id="PS51435">
    <property type="entry name" value="AP_NUCLEASE_F1_4"/>
    <property type="match status" value="1"/>
</dbReference>
<evidence type="ECO:0000256" key="4">
    <source>
        <dbReference type="ARBA" id="ARBA00022842"/>
    </source>
</evidence>
<evidence type="ECO:0000256" key="7">
    <source>
        <dbReference type="PIRSR" id="PIRSR604808-3"/>
    </source>
</evidence>
<dbReference type="GO" id="GO:0046872">
    <property type="term" value="F:metal ion binding"/>
    <property type="evidence" value="ECO:0007669"/>
    <property type="project" value="UniProtKB-KW"/>
</dbReference>
<feature type="site" description="Interaction with DNA substrate" evidence="7">
    <location>
        <position position="257"/>
    </location>
</feature>
<evidence type="ECO:0000256" key="5">
    <source>
        <dbReference type="PIRSR" id="PIRSR604808-1"/>
    </source>
</evidence>
<feature type="site" description="Transition state stabilizer" evidence="7">
    <location>
        <position position="150"/>
    </location>
</feature>
<dbReference type="InterPro" id="IPR036691">
    <property type="entry name" value="Endo/exonu/phosph_ase_sf"/>
</dbReference>
<reference evidence="9 10" key="1">
    <citation type="journal article" date="2018" name="Microbiome">
        <title>Fine metagenomic profile of the Mediterranean stratified and mixed water columns revealed by assembly and recruitment.</title>
        <authorList>
            <person name="Haro-Moreno J.M."/>
            <person name="Lopez-Perez M."/>
            <person name="De La Torre J.R."/>
            <person name="Picazo A."/>
            <person name="Camacho A."/>
            <person name="Rodriguez-Valera F."/>
        </authorList>
    </citation>
    <scope>NUCLEOTIDE SEQUENCE [LARGE SCALE GENOMIC DNA]</scope>
    <source>
        <strain evidence="9">MED-G83</strain>
    </source>
</reference>
<dbReference type="InterPro" id="IPR005135">
    <property type="entry name" value="Endo/exonuclease/phosphatase"/>
</dbReference>
<feature type="binding site" evidence="6">
    <location>
        <position position="34"/>
    </location>
    <ligand>
        <name>Mg(2+)</name>
        <dbReference type="ChEBI" id="CHEBI:18420"/>
        <label>1</label>
    </ligand>
</feature>
<dbReference type="NCBIfam" id="TIGR00633">
    <property type="entry name" value="xth"/>
    <property type="match status" value="1"/>
</dbReference>
<dbReference type="PANTHER" id="PTHR43250">
    <property type="entry name" value="EXODEOXYRIBONUCLEASE III"/>
    <property type="match status" value="1"/>
</dbReference>
<dbReference type="NCBIfam" id="TIGR00195">
    <property type="entry name" value="exoDNase_III"/>
    <property type="match status" value="1"/>
</dbReference>
<dbReference type="SUPFAM" id="SSF56219">
    <property type="entry name" value="DNase I-like"/>
    <property type="match status" value="1"/>
</dbReference>
<feature type="active site" evidence="5">
    <location>
        <position position="109"/>
    </location>
</feature>
<dbReference type="AlphaFoldDB" id="A0A368BJK5"/>
<evidence type="ECO:0000313" key="10">
    <source>
        <dbReference type="Proteomes" id="UP000252147"/>
    </source>
</evidence>
<dbReference type="GO" id="GO:0003677">
    <property type="term" value="F:DNA binding"/>
    <property type="evidence" value="ECO:0007669"/>
    <property type="project" value="InterPro"/>
</dbReference>
<dbReference type="Gene3D" id="3.60.10.10">
    <property type="entry name" value="Endonuclease/exonuclease/phosphatase"/>
    <property type="match status" value="1"/>
</dbReference>
<feature type="domain" description="Endonuclease/exonuclease/phosphatase" evidence="8">
    <location>
        <begin position="4"/>
        <end position="257"/>
    </location>
</feature>
<dbReference type="GO" id="GO:0004519">
    <property type="term" value="F:endonuclease activity"/>
    <property type="evidence" value="ECO:0007669"/>
    <property type="project" value="InterPro"/>
</dbReference>
<keyword evidence="6" id="KW-0464">Manganese</keyword>
<evidence type="ECO:0000313" key="9">
    <source>
        <dbReference type="EMBL" id="RCL37489.1"/>
    </source>
</evidence>
<keyword evidence="4 6" id="KW-0460">Magnesium</keyword>
<feature type="active site" description="Proton acceptor" evidence="5">
    <location>
        <position position="257"/>
    </location>
</feature>